<dbReference type="GeneID" id="37019763"/>
<dbReference type="AlphaFoldDB" id="A0A316V2P6"/>
<feature type="compositionally biased region" description="Polar residues" evidence="1">
    <location>
        <begin position="838"/>
        <end position="852"/>
    </location>
</feature>
<sequence>MYTSNGQQRPMAPYTSQSSGRPNTNAMQNTGSSVYGTGFRRNVGYQPIVASTPSNNSNIGSSSISENIVQDHTPRAPFYPTFGTSFGNSNPTGSNNNNVANNSINSQNHQQRQQQNTQHHVQQQQQQQQQHDHPSMGFGTPITSKGMFMNQYPVQNTGEPSRMQNMPASVADHGDQAYGINHQQAEQQQQQQQHYPQFATPSSGGGDNNGSDASGLQNTAALQQLNRHMAQLAGNVATSVSQNELVISLLERLVSLTENLANPSHQQISHQHQIHPSSNVSSNGEAVTSQHPSTSSFHSTSPNAIQHDQNQRQQSDSIQNSGMSQLPQSQSSRGQMIQDSSSAISRETDRSVSNEDLSNGLSITFSQAPSETYSRRQNDSISRSAGTNGGSEQHISPEQVQIHSTQNQTENRQRSSNQTLQVPALNESFDDPLNFIGTPASTTFHQGDGPSERAYIQQQTRQGKGTSISHSSVDNQLRQSNTDSSDLSSAATPHSGPPRYDNGDSIMNMEDHINRIPSPVFSESIPAADVDDDFSSFDLSMNVIPRRESRRVSMRAQQQRQSLSQQYQAQAQNQIRQQQEQQKAAESELVRDAEQVEKELQPQQSEQSRPIHNRSSTNQSASANDENEENEPANPRVVLRRGRKRKAVLPRESLRPSQPAAEEEEADETQEGPDDLWLEWLEPRSPPPSKTRNVPKALYRTIKEVRLDRKAKTNRSLATIGRIPLKEYLEVGGDPEYRAVRRMARTVYNNWLEPNVRLAKQAEDRLLACFNRIEYDFPILADCEGHWKARELMLQVIDNAIDEVAFHKRKEARLLGKPAKKSGQGIPKKDSQNAKVARSTSQDQDLSRSTNGGRDDTRPAARRRVENTVRTRRSSQLPDEEEEDEEEDEEEGDEDGDEDQDESNMSNSDAIWNMTSNGAINGGRTSNGSHADWDSSHDYALLDAAPTSTADQSADYTYIPTRASYTRRGAQAAW</sequence>
<feature type="region of interest" description="Disordered" evidence="1">
    <location>
        <begin position="815"/>
        <end position="935"/>
    </location>
</feature>
<dbReference type="EMBL" id="KZ819607">
    <property type="protein sequence ID" value="PWN31826.1"/>
    <property type="molecule type" value="Genomic_DNA"/>
</dbReference>
<feature type="compositionally biased region" description="Polar residues" evidence="1">
    <location>
        <begin position="379"/>
        <end position="394"/>
    </location>
</feature>
<keyword evidence="3" id="KW-1185">Reference proteome</keyword>
<feature type="region of interest" description="Disordered" evidence="1">
    <location>
        <begin position="428"/>
        <end position="507"/>
    </location>
</feature>
<feature type="compositionally biased region" description="Polar residues" evidence="1">
    <location>
        <begin position="303"/>
        <end position="345"/>
    </location>
</feature>
<accession>A0A316V2P6</accession>
<evidence type="ECO:0000313" key="2">
    <source>
        <dbReference type="EMBL" id="PWN31826.1"/>
    </source>
</evidence>
<feature type="region of interest" description="Disordered" evidence="1">
    <location>
        <begin position="548"/>
        <end position="693"/>
    </location>
</feature>
<feature type="compositionally biased region" description="Low complexity" evidence="1">
    <location>
        <begin position="264"/>
        <end position="278"/>
    </location>
</feature>
<feature type="compositionally biased region" description="Low complexity" evidence="1">
    <location>
        <begin position="555"/>
        <end position="582"/>
    </location>
</feature>
<organism evidence="2 3">
    <name type="scientific">Meira miltonrushii</name>
    <dbReference type="NCBI Taxonomy" id="1280837"/>
    <lineage>
        <taxon>Eukaryota</taxon>
        <taxon>Fungi</taxon>
        <taxon>Dikarya</taxon>
        <taxon>Basidiomycota</taxon>
        <taxon>Ustilaginomycotina</taxon>
        <taxon>Exobasidiomycetes</taxon>
        <taxon>Exobasidiales</taxon>
        <taxon>Brachybasidiaceae</taxon>
        <taxon>Meira</taxon>
    </lineage>
</organism>
<dbReference type="InParanoid" id="A0A316V2P6"/>
<feature type="compositionally biased region" description="Polar residues" evidence="1">
    <location>
        <begin position="601"/>
        <end position="622"/>
    </location>
</feature>
<protein>
    <submittedName>
        <fullName evidence="2">Uncharacterized protein</fullName>
    </submittedName>
</protein>
<feature type="region of interest" description="Disordered" evidence="1">
    <location>
        <begin position="264"/>
        <end position="394"/>
    </location>
</feature>
<proteinExistence type="predicted"/>
<name>A0A316V2P6_9BASI</name>
<feature type="compositionally biased region" description="Low complexity" evidence="1">
    <location>
        <begin position="88"/>
        <end position="129"/>
    </location>
</feature>
<gene>
    <name evidence="2" type="ORF">FA14DRAFT_158638</name>
</gene>
<feature type="compositionally biased region" description="Acidic residues" evidence="1">
    <location>
        <begin position="878"/>
        <end position="902"/>
    </location>
</feature>
<evidence type="ECO:0000256" key="1">
    <source>
        <dbReference type="SAM" id="MobiDB-lite"/>
    </source>
</evidence>
<feature type="compositionally biased region" description="Low complexity" evidence="1">
    <location>
        <begin position="183"/>
        <end position="193"/>
    </location>
</feature>
<feature type="compositionally biased region" description="Polar residues" evidence="1">
    <location>
        <begin position="152"/>
        <end position="167"/>
    </location>
</feature>
<feature type="compositionally biased region" description="Polar residues" evidence="1">
    <location>
        <begin position="456"/>
        <end position="492"/>
    </location>
</feature>
<feature type="region of interest" description="Disordered" evidence="1">
    <location>
        <begin position="1"/>
        <end position="35"/>
    </location>
</feature>
<feature type="compositionally biased region" description="Basic and acidic residues" evidence="1">
    <location>
        <begin position="853"/>
        <end position="869"/>
    </location>
</feature>
<feature type="region of interest" description="Disordered" evidence="1">
    <location>
        <begin position="73"/>
        <end position="215"/>
    </location>
</feature>
<feature type="compositionally biased region" description="Acidic residues" evidence="1">
    <location>
        <begin position="661"/>
        <end position="677"/>
    </location>
</feature>
<feature type="compositionally biased region" description="Basic and acidic residues" evidence="1">
    <location>
        <begin position="583"/>
        <end position="600"/>
    </location>
</feature>
<feature type="compositionally biased region" description="Low complexity" evidence="1">
    <location>
        <begin position="288"/>
        <end position="302"/>
    </location>
</feature>
<feature type="compositionally biased region" description="Polar residues" evidence="1">
    <location>
        <begin position="354"/>
        <end position="372"/>
    </location>
</feature>
<feature type="compositionally biased region" description="Polar residues" evidence="1">
    <location>
        <begin position="903"/>
        <end position="929"/>
    </location>
</feature>
<evidence type="ECO:0000313" key="3">
    <source>
        <dbReference type="Proteomes" id="UP000245771"/>
    </source>
</evidence>
<dbReference type="STRING" id="1280837.A0A316V2P6"/>
<dbReference type="Proteomes" id="UP000245771">
    <property type="component" value="Unassembled WGS sequence"/>
</dbReference>
<dbReference type="OrthoDB" id="3366521at2759"/>
<dbReference type="RefSeq" id="XP_025352128.1">
    <property type="nucleotide sequence ID" value="XM_025497982.1"/>
</dbReference>
<reference evidence="2 3" key="1">
    <citation type="journal article" date="2018" name="Mol. Biol. Evol.">
        <title>Broad Genomic Sampling Reveals a Smut Pathogenic Ancestry of the Fungal Clade Ustilaginomycotina.</title>
        <authorList>
            <person name="Kijpornyongpan T."/>
            <person name="Mondo S.J."/>
            <person name="Barry K."/>
            <person name="Sandor L."/>
            <person name="Lee J."/>
            <person name="Lipzen A."/>
            <person name="Pangilinan J."/>
            <person name="LaButti K."/>
            <person name="Hainaut M."/>
            <person name="Henrissat B."/>
            <person name="Grigoriev I.V."/>
            <person name="Spatafora J.W."/>
            <person name="Aime M.C."/>
        </authorList>
    </citation>
    <scope>NUCLEOTIDE SEQUENCE [LARGE SCALE GENOMIC DNA]</scope>
    <source>
        <strain evidence="2 3">MCA 3882</strain>
    </source>
</reference>
<feature type="compositionally biased region" description="Basic residues" evidence="1">
    <location>
        <begin position="638"/>
        <end position="648"/>
    </location>
</feature>